<dbReference type="Pfam" id="PF12771">
    <property type="entry name" value="SusD-like_2"/>
    <property type="match status" value="1"/>
</dbReference>
<sequence length="561" mass="62144">MKIYKFILIGILAFVTLPRCTDDFTEINQNPSAISGDDISARYFITKSQVKLMAPDRYPYWRAHLIHADRYAGHFCLGHSSSWWSDELGYSYNGGYTDAAWDYFEGYTGTIVTYLQVTGEGGDRENPLAHATALVLKSLFYEYFSDTFGEIPYSETGQLDILLPKFDTHQSIYQGIINDLDAAMDAIGDATSTGEADEDLGENDLFYGGDLQKWKNLANTIKLRIALKALGAPGADFAQTAIDEALSAPLLADEGDNALVLKDIEISQWNSAAYGDVWYNFGAGSDWTVSQEVISYLQDYGDPRLSKYAQPAVGGEVTIPWPDSDDEALYLKRKNFILSALDAAGAVYTEATNENGESVIAMDSLTYYVGQPVRLRGEMSNYARYDLFSKPAEYIIQNKGEDEPIAPEIVMTAAESHFLQAEAIARGVGSGDANAHYQMGLRQAMLLWNVDPAEIDDFIANSSMATLDGTNDLEKIAVQRWLAYYTEGFHAWAVVRDLGYPASLADGVSDPDIFGFGDISGHYPQRMRYGTNAYSRNLDNLQVAIGRQGPDVQDTKIWWAK</sequence>
<protein>
    <submittedName>
        <fullName evidence="1">SusD-like starch-binding protein associating with outer membrane</fullName>
    </submittedName>
</protein>
<keyword evidence="2" id="KW-1185">Reference proteome</keyword>
<dbReference type="RefSeq" id="WP_106153225.1">
    <property type="nucleotide sequence ID" value="NZ_PVTS01000008.1"/>
</dbReference>
<comment type="caution">
    <text evidence="1">The sequence shown here is derived from an EMBL/GenBank/DDBJ whole genome shotgun (WGS) entry which is preliminary data.</text>
</comment>
<evidence type="ECO:0000313" key="1">
    <source>
        <dbReference type="EMBL" id="RCW37332.1"/>
    </source>
</evidence>
<dbReference type="STRING" id="1168289.GCA_000259075_03949"/>
<name>A0A2T0XLS9_9BACT</name>
<reference evidence="1 2" key="1">
    <citation type="submission" date="2018-07" db="EMBL/GenBank/DDBJ databases">
        <title>Freshwater and sediment microbial communities from various areas in North America, analyzing microbe dynamics in response to fracking.</title>
        <authorList>
            <person name="Lamendella R."/>
        </authorList>
    </citation>
    <scope>NUCLEOTIDE SEQUENCE [LARGE SCALE GENOMIC DNA]</scope>
    <source>
        <strain evidence="1 2">160A</strain>
    </source>
</reference>
<dbReference type="Pfam" id="PF12741">
    <property type="entry name" value="SusD-like"/>
    <property type="match status" value="1"/>
</dbReference>
<dbReference type="InterPro" id="IPR024302">
    <property type="entry name" value="SusD-like"/>
</dbReference>
<organism evidence="1 2">
    <name type="scientific">Marinilabilia salmonicolor</name>
    <dbReference type="NCBI Taxonomy" id="989"/>
    <lineage>
        <taxon>Bacteria</taxon>
        <taxon>Pseudomonadati</taxon>
        <taxon>Bacteroidota</taxon>
        <taxon>Bacteroidia</taxon>
        <taxon>Marinilabiliales</taxon>
        <taxon>Marinilabiliaceae</taxon>
        <taxon>Marinilabilia</taxon>
    </lineage>
</organism>
<evidence type="ECO:0000313" key="2">
    <source>
        <dbReference type="Proteomes" id="UP000252733"/>
    </source>
</evidence>
<dbReference type="Proteomes" id="UP000252733">
    <property type="component" value="Unassembled WGS sequence"/>
</dbReference>
<dbReference type="OrthoDB" id="1387301at2"/>
<proteinExistence type="predicted"/>
<dbReference type="InterPro" id="IPR041662">
    <property type="entry name" value="SusD-like_2"/>
</dbReference>
<accession>A0A2T0XLS9</accession>
<dbReference type="SUPFAM" id="SSF48452">
    <property type="entry name" value="TPR-like"/>
    <property type="match status" value="1"/>
</dbReference>
<gene>
    <name evidence="1" type="ORF">DFO77_10624</name>
</gene>
<dbReference type="Gene3D" id="1.25.40.390">
    <property type="match status" value="1"/>
</dbReference>
<dbReference type="InterPro" id="IPR011990">
    <property type="entry name" value="TPR-like_helical_dom_sf"/>
</dbReference>
<dbReference type="EMBL" id="QPIZ01000006">
    <property type="protein sequence ID" value="RCW37332.1"/>
    <property type="molecule type" value="Genomic_DNA"/>
</dbReference>
<dbReference type="AlphaFoldDB" id="A0A2T0XLS9"/>